<comment type="caution">
    <text evidence="4">The sequence shown here is derived from an EMBL/GenBank/DDBJ whole genome shotgun (WGS) entry which is preliminary data.</text>
</comment>
<dbReference type="CDD" id="cd06464">
    <property type="entry name" value="ACD_sHsps-like"/>
    <property type="match status" value="1"/>
</dbReference>
<dbReference type="STRING" id="1004156.AYP45_00420"/>
<dbReference type="InterPro" id="IPR002068">
    <property type="entry name" value="A-crystallin/Hsp20_dom"/>
</dbReference>
<gene>
    <name evidence="4" type="ORF">AYP45_00420</name>
</gene>
<dbReference type="PANTHER" id="PTHR11527">
    <property type="entry name" value="HEAT-SHOCK PROTEIN 20 FAMILY MEMBER"/>
    <property type="match status" value="1"/>
</dbReference>
<name>A0A1V4AXY9_9BACT</name>
<comment type="similarity">
    <text evidence="1 2">Belongs to the small heat shock protein (HSP20) family.</text>
</comment>
<organism evidence="4 5">
    <name type="scientific">Candidatus Brocadia carolinensis</name>
    <dbReference type="NCBI Taxonomy" id="1004156"/>
    <lineage>
        <taxon>Bacteria</taxon>
        <taxon>Pseudomonadati</taxon>
        <taxon>Planctomycetota</taxon>
        <taxon>Candidatus Brocadiia</taxon>
        <taxon>Candidatus Brocadiales</taxon>
        <taxon>Candidatus Brocadiaceae</taxon>
        <taxon>Candidatus Brocadia</taxon>
    </lineage>
</organism>
<feature type="domain" description="SHSP" evidence="3">
    <location>
        <begin position="23"/>
        <end position="134"/>
    </location>
</feature>
<sequence length="134" mass="15470">METKEHPSVEKRKITPDKCVITGKGDWYFPQSDIYETPDNFTILIDMPGVSTEHITIDLRDNELVINGEVSQEGYRDEKVLYNEYTIGHYHRHFVISDAINRDKIEAKMSDGVLSLILPKAEHVKPRKIEVKAE</sequence>
<reference evidence="4 5" key="1">
    <citation type="journal article" date="2017" name="Water Res.">
        <title>Discovery and metagenomic analysis of an anammox bacterial enrichment related to Candidatus "Brocadia caroliniensis" in a full-scale glycerol-fed nitritation-denitritation separate centrate treatment process.</title>
        <authorList>
            <person name="Park H."/>
            <person name="Brotto A.C."/>
            <person name="van Loosdrecht M.C."/>
            <person name="Chandran K."/>
        </authorList>
    </citation>
    <scope>NUCLEOTIDE SEQUENCE [LARGE SCALE GENOMIC DNA]</scope>
    <source>
        <strain evidence="4">26THWARD</strain>
    </source>
</reference>
<protein>
    <recommendedName>
        <fullName evidence="3">SHSP domain-containing protein</fullName>
    </recommendedName>
</protein>
<dbReference type="EMBL" id="AYTS01000004">
    <property type="protein sequence ID" value="OOP57997.1"/>
    <property type="molecule type" value="Genomic_DNA"/>
</dbReference>
<dbReference type="Gene3D" id="2.60.40.790">
    <property type="match status" value="1"/>
</dbReference>
<dbReference type="InterPro" id="IPR008978">
    <property type="entry name" value="HSP20-like_chaperone"/>
</dbReference>
<dbReference type="Pfam" id="PF00011">
    <property type="entry name" value="HSP20"/>
    <property type="match status" value="1"/>
</dbReference>
<evidence type="ECO:0000259" key="3">
    <source>
        <dbReference type="PROSITE" id="PS01031"/>
    </source>
</evidence>
<dbReference type="PROSITE" id="PS01031">
    <property type="entry name" value="SHSP"/>
    <property type="match status" value="1"/>
</dbReference>
<dbReference type="SUPFAM" id="SSF49764">
    <property type="entry name" value="HSP20-like chaperones"/>
    <property type="match status" value="1"/>
</dbReference>
<dbReference type="InterPro" id="IPR031107">
    <property type="entry name" value="Small_HSP"/>
</dbReference>
<dbReference type="AlphaFoldDB" id="A0A1V4AXY9"/>
<evidence type="ECO:0000256" key="1">
    <source>
        <dbReference type="PROSITE-ProRule" id="PRU00285"/>
    </source>
</evidence>
<proteinExistence type="inferred from homology"/>
<evidence type="ECO:0000256" key="2">
    <source>
        <dbReference type="RuleBase" id="RU003616"/>
    </source>
</evidence>
<evidence type="ECO:0000313" key="4">
    <source>
        <dbReference type="EMBL" id="OOP57997.1"/>
    </source>
</evidence>
<accession>A0A1V4AXY9</accession>
<dbReference type="Proteomes" id="UP000189681">
    <property type="component" value="Unassembled WGS sequence"/>
</dbReference>
<evidence type="ECO:0000313" key="5">
    <source>
        <dbReference type="Proteomes" id="UP000189681"/>
    </source>
</evidence>